<dbReference type="InterPro" id="IPR000387">
    <property type="entry name" value="Tyr_Pase_dom"/>
</dbReference>
<reference evidence="2" key="2">
    <citation type="journal article" date="2023" name="IMA Fungus">
        <title>Comparative genomic study of the Penicillium genus elucidates a diverse pangenome and 15 lateral gene transfer events.</title>
        <authorList>
            <person name="Petersen C."/>
            <person name="Sorensen T."/>
            <person name="Nielsen M.R."/>
            <person name="Sondergaard T.E."/>
            <person name="Sorensen J.L."/>
            <person name="Fitzpatrick D.A."/>
            <person name="Frisvad J.C."/>
            <person name="Nielsen K.L."/>
        </authorList>
    </citation>
    <scope>NUCLEOTIDE SEQUENCE</scope>
    <source>
        <strain evidence="2">IBT 21472</strain>
    </source>
</reference>
<evidence type="ECO:0000313" key="3">
    <source>
        <dbReference type="Proteomes" id="UP001147746"/>
    </source>
</evidence>
<reference evidence="2" key="1">
    <citation type="submission" date="2022-12" db="EMBL/GenBank/DDBJ databases">
        <authorList>
            <person name="Petersen C."/>
        </authorList>
    </citation>
    <scope>NUCLEOTIDE SEQUENCE</scope>
    <source>
        <strain evidence="2">IBT 21472</strain>
    </source>
</reference>
<dbReference type="PANTHER" id="PTHR31126:SF1">
    <property type="entry name" value="TYROSINE SPECIFIC PROTEIN PHOSPHATASES DOMAIN-CONTAINING PROTEIN"/>
    <property type="match status" value="1"/>
</dbReference>
<dbReference type="PANTHER" id="PTHR31126">
    <property type="entry name" value="TYROSINE-PROTEIN PHOSPHATASE"/>
    <property type="match status" value="1"/>
</dbReference>
<dbReference type="PROSITE" id="PS50056">
    <property type="entry name" value="TYR_PHOSPHATASE_2"/>
    <property type="match status" value="1"/>
</dbReference>
<dbReference type="Pfam" id="PF13350">
    <property type="entry name" value="Y_phosphatase3"/>
    <property type="match status" value="1"/>
</dbReference>
<name>A0A9W9PYN8_9EURO</name>
<keyword evidence="3" id="KW-1185">Reference proteome</keyword>
<dbReference type="InterPro" id="IPR029021">
    <property type="entry name" value="Prot-tyrosine_phosphatase-like"/>
</dbReference>
<evidence type="ECO:0000313" key="2">
    <source>
        <dbReference type="EMBL" id="KAJ5318606.1"/>
    </source>
</evidence>
<protein>
    <submittedName>
        <fullName evidence="2">Protein-tyrosine phosphatase active site protein</fullName>
    </submittedName>
</protein>
<comment type="caution">
    <text evidence="2">The sequence shown here is derived from an EMBL/GenBank/DDBJ whole genome shotgun (WGS) entry which is preliminary data.</text>
</comment>
<dbReference type="SUPFAM" id="SSF52799">
    <property type="entry name" value="(Phosphotyrosine protein) phosphatases II"/>
    <property type="match status" value="1"/>
</dbReference>
<dbReference type="InterPro" id="IPR016130">
    <property type="entry name" value="Tyr_Pase_AS"/>
</dbReference>
<dbReference type="Gene3D" id="3.90.190.10">
    <property type="entry name" value="Protein tyrosine phosphatase superfamily"/>
    <property type="match status" value="1"/>
</dbReference>
<dbReference type="EMBL" id="JAPZBO010000004">
    <property type="protein sequence ID" value="KAJ5318606.1"/>
    <property type="molecule type" value="Genomic_DNA"/>
</dbReference>
<sequence>MASIPDIELLASLANTPLSEPIPSDQLTLALSQPPFVALPGSMNIRDLGTFAPGYVKPRTVFRSGRLDSIYECNLPLLRSQLQISRIFDFRLPGEAKSELYEIEGIEVILCPASDHTQIPRTVFTDLASEEGRVQIFLSQYVRKLHEHKDGYKNIFEALKTAEEGQAVLFHCTGGKDRTGVMAALILNLMGAPAPVVADEYALTRIGIEPFREELLHEALEHLAPKHDQTETSAYIQGVREMLGSYPAVMIAFMEHLRLNFDGAEGYLRNFLGFSQQDVEAIRQNLRPSS</sequence>
<dbReference type="PROSITE" id="PS00383">
    <property type="entry name" value="TYR_PHOSPHATASE_1"/>
    <property type="match status" value="1"/>
</dbReference>
<organism evidence="2 3">
    <name type="scientific">Penicillium atrosanguineum</name>
    <dbReference type="NCBI Taxonomy" id="1132637"/>
    <lineage>
        <taxon>Eukaryota</taxon>
        <taxon>Fungi</taxon>
        <taxon>Dikarya</taxon>
        <taxon>Ascomycota</taxon>
        <taxon>Pezizomycotina</taxon>
        <taxon>Eurotiomycetes</taxon>
        <taxon>Eurotiomycetidae</taxon>
        <taxon>Eurotiales</taxon>
        <taxon>Aspergillaceae</taxon>
        <taxon>Penicillium</taxon>
    </lineage>
</organism>
<dbReference type="AlphaFoldDB" id="A0A9W9PYN8"/>
<proteinExistence type="predicted"/>
<feature type="domain" description="Tyrosine specific protein phosphatases" evidence="1">
    <location>
        <begin position="153"/>
        <end position="187"/>
    </location>
</feature>
<accession>A0A9W9PYN8</accession>
<gene>
    <name evidence="2" type="ORF">N7476_005026</name>
</gene>
<dbReference type="Proteomes" id="UP001147746">
    <property type="component" value="Unassembled WGS sequence"/>
</dbReference>
<dbReference type="InterPro" id="IPR026893">
    <property type="entry name" value="Tyr/Ser_Pase_IphP-type"/>
</dbReference>
<evidence type="ECO:0000259" key="1">
    <source>
        <dbReference type="PROSITE" id="PS50056"/>
    </source>
</evidence>
<dbReference type="GO" id="GO:0004721">
    <property type="term" value="F:phosphoprotein phosphatase activity"/>
    <property type="evidence" value="ECO:0007669"/>
    <property type="project" value="InterPro"/>
</dbReference>